<dbReference type="InterPro" id="IPR022813">
    <property type="entry name" value="SecD/SecF_arch_bac"/>
</dbReference>
<feature type="transmembrane region" description="Helical" evidence="9">
    <location>
        <begin position="252"/>
        <end position="280"/>
    </location>
</feature>
<accession>A0A5B8YF06</accession>
<dbReference type="AlphaFoldDB" id="A0A4Y6Q2Y4"/>
<protein>
    <recommendedName>
        <fullName evidence="9">Protein-export membrane protein SecF</fullName>
    </recommendedName>
</protein>
<dbReference type="GO" id="GO:0006605">
    <property type="term" value="P:protein targeting"/>
    <property type="evidence" value="ECO:0007669"/>
    <property type="project" value="UniProtKB-UniRule"/>
</dbReference>
<dbReference type="GO" id="GO:0005886">
    <property type="term" value="C:plasma membrane"/>
    <property type="evidence" value="ECO:0007669"/>
    <property type="project" value="UniProtKB-SubCell"/>
</dbReference>
<accession>A0A4Y6Q2Y4</accession>
<keyword evidence="12" id="KW-1185">Reference proteome</keyword>
<dbReference type="PRINTS" id="PR01755">
    <property type="entry name" value="SECFTRNLCASE"/>
</dbReference>
<evidence type="ECO:0000256" key="9">
    <source>
        <dbReference type="HAMAP-Rule" id="MF_01464"/>
    </source>
</evidence>
<feature type="transmembrane region" description="Helical" evidence="9">
    <location>
        <begin position="20"/>
        <end position="39"/>
    </location>
</feature>
<dbReference type="RefSeq" id="WP_141200981.1">
    <property type="nucleotide sequence ID" value="NZ_CP041186.1"/>
</dbReference>
<dbReference type="InterPro" id="IPR022646">
    <property type="entry name" value="SecD/SecF_CS"/>
</dbReference>
<name>A0A4Y6Q2Y4_PERCE</name>
<dbReference type="PANTHER" id="PTHR30081:SF8">
    <property type="entry name" value="PROTEIN TRANSLOCASE SUBUNIT SECF"/>
    <property type="match status" value="1"/>
</dbReference>
<evidence type="ECO:0000256" key="5">
    <source>
        <dbReference type="ARBA" id="ARBA00022927"/>
    </source>
</evidence>
<feature type="transmembrane region" description="Helical" evidence="9">
    <location>
        <begin position="342"/>
        <end position="366"/>
    </location>
</feature>
<dbReference type="Proteomes" id="UP000315995">
    <property type="component" value="Chromosome"/>
</dbReference>
<keyword evidence="4 9" id="KW-0812">Transmembrane</keyword>
<gene>
    <name evidence="9 11" type="primary">secF</name>
    <name evidence="11" type="ORF">FIV42_28470</name>
</gene>
<dbReference type="InterPro" id="IPR055344">
    <property type="entry name" value="SecD_SecF_C_bact"/>
</dbReference>
<comment type="caution">
    <text evidence="9">Lacks conserved residue(s) required for the propagation of feature annotation.</text>
</comment>
<keyword evidence="5 9" id="KW-0653">Protein transport</keyword>
<comment type="similarity">
    <text evidence="9">Belongs to the SecD/SecF family. SecF subfamily.</text>
</comment>
<evidence type="ECO:0000259" key="10">
    <source>
        <dbReference type="Pfam" id="PF02355"/>
    </source>
</evidence>
<evidence type="ECO:0000256" key="7">
    <source>
        <dbReference type="ARBA" id="ARBA00023010"/>
    </source>
</evidence>
<keyword evidence="6 9" id="KW-1133">Transmembrane helix</keyword>
<keyword evidence="8 9" id="KW-0472">Membrane</keyword>
<evidence type="ECO:0000256" key="3">
    <source>
        <dbReference type="ARBA" id="ARBA00022475"/>
    </source>
</evidence>
<evidence type="ECO:0000313" key="11">
    <source>
        <dbReference type="EMBL" id="QDG54537.1"/>
    </source>
</evidence>
<keyword evidence="2 9" id="KW-0813">Transport</keyword>
<keyword evidence="3 9" id="KW-1003">Cell membrane</keyword>
<dbReference type="NCBIfam" id="TIGR00916">
    <property type="entry name" value="2A0604s01"/>
    <property type="match status" value="1"/>
</dbReference>
<evidence type="ECO:0000256" key="2">
    <source>
        <dbReference type="ARBA" id="ARBA00022448"/>
    </source>
</evidence>
<comment type="subunit">
    <text evidence="9">Forms a complex with SecD. Part of the essential Sec protein translocation apparatus which comprises SecA, SecYEG and auxiliary proteins SecDF. Other proteins may also be involved.</text>
</comment>
<feature type="domain" description="Protein export membrane protein SecD/SecF C-terminal" evidence="10">
    <location>
        <begin position="194"/>
        <end position="368"/>
    </location>
</feature>
<dbReference type="InterPro" id="IPR005665">
    <property type="entry name" value="SecF_bac"/>
</dbReference>
<sequence>MFELIKSDTRFELVGKQTKFLAFSGLLLLASILAVVFIGPTYGIDFKGGSDIILQFEKDVEADNVRKAADQVLPDVVVQRYGSEEENRFLVQTRAVSVMDEKKAEKVEKNLQGLGDVKKWEWSIEQPNRAEVTFASQVDPSKIKSTVEKADLQHVEVKPIGMDGIHRYEIRFEDLQRYVVESFAKNFGDAFNPTTGLERMETVGARVGEQFRNAGILSILVALLFILIYIAFRFDVRYAPGAVAALGHDVIIAVGFFTVAGIEVSLPIIAALLTIVGYSLNDTIVVFDRIRENFESSTSEGTEELVNRSLNETLSRTIITSLTTLLAVVAIAVLGGGLIRDFAIALIVGVVIGTYSSVFVASPIMIRMDNFLRARREADEILETQKSKTPVA</sequence>
<evidence type="ECO:0000256" key="1">
    <source>
        <dbReference type="ARBA" id="ARBA00004651"/>
    </source>
</evidence>
<dbReference type="GO" id="GO:0043952">
    <property type="term" value="P:protein transport by the Sec complex"/>
    <property type="evidence" value="ECO:0007669"/>
    <property type="project" value="UniProtKB-UniRule"/>
</dbReference>
<dbReference type="OrthoDB" id="9774769at2"/>
<organism evidence="11 12">
    <name type="scientific">Persicimonas caeni</name>
    <dbReference type="NCBI Taxonomy" id="2292766"/>
    <lineage>
        <taxon>Bacteria</taxon>
        <taxon>Deltaproteobacteria</taxon>
        <taxon>Bradymonadales</taxon>
        <taxon>Bradymonadaceae</taxon>
        <taxon>Persicimonas</taxon>
    </lineage>
</organism>
<dbReference type="HAMAP" id="MF_01464_B">
    <property type="entry name" value="SecF_B"/>
    <property type="match status" value="1"/>
</dbReference>
<dbReference type="PANTHER" id="PTHR30081">
    <property type="entry name" value="PROTEIN-EXPORT MEMBRANE PROTEIN SEC"/>
    <property type="match status" value="1"/>
</dbReference>
<feature type="transmembrane region" description="Helical" evidence="9">
    <location>
        <begin position="214"/>
        <end position="232"/>
    </location>
</feature>
<comment type="function">
    <text evidence="9">Part of the Sec protein translocase complex. Interacts with the SecYEG preprotein conducting channel. SecDF uses the proton motive force (PMF) to complete protein translocation after the ATP-dependent function of SecA.</text>
</comment>
<evidence type="ECO:0000256" key="8">
    <source>
        <dbReference type="ARBA" id="ARBA00023136"/>
    </source>
</evidence>
<evidence type="ECO:0000256" key="4">
    <source>
        <dbReference type="ARBA" id="ARBA00022692"/>
    </source>
</evidence>
<dbReference type="GO" id="GO:0015450">
    <property type="term" value="F:protein-transporting ATPase activity"/>
    <property type="evidence" value="ECO:0007669"/>
    <property type="project" value="InterPro"/>
</dbReference>
<dbReference type="NCBIfam" id="TIGR00966">
    <property type="entry name" value="transloc_SecF"/>
    <property type="match status" value="1"/>
</dbReference>
<comment type="subcellular location">
    <subcellularLocation>
        <location evidence="1 9">Cell membrane</location>
        <topology evidence="1 9">Multi-pass membrane protein</topology>
    </subcellularLocation>
</comment>
<evidence type="ECO:0000313" key="12">
    <source>
        <dbReference type="Proteomes" id="UP000315995"/>
    </source>
</evidence>
<dbReference type="Pfam" id="PF02355">
    <property type="entry name" value="SecD_SecF_C"/>
    <property type="match status" value="1"/>
</dbReference>
<dbReference type="SUPFAM" id="SSF82866">
    <property type="entry name" value="Multidrug efflux transporter AcrB transmembrane domain"/>
    <property type="match status" value="1"/>
</dbReference>
<dbReference type="GO" id="GO:0065002">
    <property type="term" value="P:intracellular protein transmembrane transport"/>
    <property type="evidence" value="ECO:0007669"/>
    <property type="project" value="UniProtKB-UniRule"/>
</dbReference>
<dbReference type="InterPro" id="IPR022645">
    <property type="entry name" value="SecD/SecF_bac"/>
</dbReference>
<dbReference type="EMBL" id="CP041186">
    <property type="protein sequence ID" value="QDG54537.1"/>
    <property type="molecule type" value="Genomic_DNA"/>
</dbReference>
<evidence type="ECO:0000256" key="6">
    <source>
        <dbReference type="ARBA" id="ARBA00022989"/>
    </source>
</evidence>
<dbReference type="InterPro" id="IPR048634">
    <property type="entry name" value="SecD_SecF_C"/>
</dbReference>
<feature type="transmembrane region" description="Helical" evidence="9">
    <location>
        <begin position="318"/>
        <end position="336"/>
    </location>
</feature>
<keyword evidence="7 9" id="KW-0811">Translocation</keyword>
<proteinExistence type="inferred from homology"/>
<reference evidence="11 12" key="1">
    <citation type="submission" date="2019-06" db="EMBL/GenBank/DDBJ databases">
        <title>Persicimonas caeni gen. nov., sp. nov., a predatory bacterium isolated from solar saltern.</title>
        <authorList>
            <person name="Wang S."/>
        </authorList>
    </citation>
    <scope>NUCLEOTIDE SEQUENCE [LARGE SCALE GENOMIC DNA]</scope>
    <source>
        <strain evidence="11 12">YN101</strain>
    </source>
</reference>
<dbReference type="Pfam" id="PF07549">
    <property type="entry name" value="Sec_GG"/>
    <property type="match status" value="1"/>
</dbReference>
<dbReference type="Gene3D" id="1.20.1640.10">
    <property type="entry name" value="Multidrug efflux transporter AcrB transmembrane domain"/>
    <property type="match status" value="1"/>
</dbReference>